<dbReference type="RefSeq" id="WP_209619276.1">
    <property type="nucleotide sequence ID" value="NZ_JAGJRS010000018.1"/>
</dbReference>
<evidence type="ECO:0000259" key="1">
    <source>
        <dbReference type="Pfam" id="PF13417"/>
    </source>
</evidence>
<sequence>MPTTPRPTTPRLVGRSSSHYTRLARLFAEELNIAYTFEPVHDLASRDPADYAGNPALKLPVLVLAEGPVFGAENICRTLAAQAGNPLRILWTEQLPDPRARNAQELIWHGMGAQVQLVFGMQVAQLPAENVYFAKAADGFRNALAWLDANLESVLHGLPPRDLSLLEASLFCLLEHLHFRDTLPLAPYHHLAAFAASWRERSAARRTLYAFDVAAPG</sequence>
<keyword evidence="3" id="KW-1185">Reference proteome</keyword>
<evidence type="ECO:0000313" key="2">
    <source>
        <dbReference type="EMBL" id="MBP1474468.1"/>
    </source>
</evidence>
<dbReference type="Gene3D" id="3.40.30.10">
    <property type="entry name" value="Glutaredoxin"/>
    <property type="match status" value="1"/>
</dbReference>
<dbReference type="Gene3D" id="1.20.1050.10">
    <property type="match status" value="1"/>
</dbReference>
<reference evidence="2 3" key="1">
    <citation type="submission" date="2021-04" db="EMBL/GenBank/DDBJ databases">
        <authorList>
            <person name="Huq M.A."/>
        </authorList>
    </citation>
    <scope>NUCLEOTIDE SEQUENCE [LARGE SCALE GENOMIC DNA]</scope>
    <source>
        <strain evidence="2 3">MAH-13</strain>
    </source>
</reference>
<name>A0ABS4DN26_9GAMM</name>
<protein>
    <submittedName>
        <fullName evidence="2">Glutathione S-transferase family protein</fullName>
    </submittedName>
</protein>
<organism evidence="2 3">
    <name type="scientific">Frateuria flava</name>
    <dbReference type="NCBI Taxonomy" id="2821489"/>
    <lineage>
        <taxon>Bacteria</taxon>
        <taxon>Pseudomonadati</taxon>
        <taxon>Pseudomonadota</taxon>
        <taxon>Gammaproteobacteria</taxon>
        <taxon>Lysobacterales</taxon>
        <taxon>Rhodanobacteraceae</taxon>
        <taxon>Frateuria</taxon>
    </lineage>
</organism>
<dbReference type="EMBL" id="JAGJRS010000018">
    <property type="protein sequence ID" value="MBP1474468.1"/>
    <property type="molecule type" value="Genomic_DNA"/>
</dbReference>
<dbReference type="InterPro" id="IPR036249">
    <property type="entry name" value="Thioredoxin-like_sf"/>
</dbReference>
<proteinExistence type="predicted"/>
<dbReference type="Pfam" id="PF13417">
    <property type="entry name" value="GST_N_3"/>
    <property type="match status" value="1"/>
</dbReference>
<accession>A0ABS4DN26</accession>
<dbReference type="InterPro" id="IPR004045">
    <property type="entry name" value="Glutathione_S-Trfase_N"/>
</dbReference>
<dbReference type="CDD" id="cd00570">
    <property type="entry name" value="GST_N_family"/>
    <property type="match status" value="1"/>
</dbReference>
<gene>
    <name evidence="2" type="ORF">J7I44_09150</name>
</gene>
<evidence type="ECO:0000313" key="3">
    <source>
        <dbReference type="Proteomes" id="UP000823790"/>
    </source>
</evidence>
<feature type="domain" description="GST N-terminal" evidence="1">
    <location>
        <begin position="12"/>
        <end position="86"/>
    </location>
</feature>
<dbReference type="Proteomes" id="UP000823790">
    <property type="component" value="Unassembled WGS sequence"/>
</dbReference>
<comment type="caution">
    <text evidence="2">The sequence shown here is derived from an EMBL/GenBank/DDBJ whole genome shotgun (WGS) entry which is preliminary data.</text>
</comment>
<dbReference type="SUPFAM" id="SSF52833">
    <property type="entry name" value="Thioredoxin-like"/>
    <property type="match status" value="1"/>
</dbReference>